<feature type="region of interest" description="Disordered" evidence="1">
    <location>
        <begin position="199"/>
        <end position="269"/>
    </location>
</feature>
<gene>
    <name evidence="3" type="ORF">JD82_00356</name>
</gene>
<protein>
    <submittedName>
        <fullName evidence="3">Uncharacterized protein</fullName>
    </submittedName>
</protein>
<evidence type="ECO:0000256" key="2">
    <source>
        <dbReference type="SAM" id="Phobius"/>
    </source>
</evidence>
<keyword evidence="2" id="KW-0812">Transmembrane</keyword>
<dbReference type="AlphaFoldDB" id="A0A660C4S3"/>
<keyword evidence="2" id="KW-0472">Membrane</keyword>
<keyword evidence="2" id="KW-1133">Transmembrane helix</keyword>
<dbReference type="EMBL" id="VLJV01000001">
    <property type="protein sequence ID" value="TWH18538.1"/>
    <property type="molecule type" value="Genomic_DNA"/>
</dbReference>
<evidence type="ECO:0000313" key="3">
    <source>
        <dbReference type="EMBL" id="TWH18538.1"/>
    </source>
</evidence>
<proteinExistence type="predicted"/>
<dbReference type="Proteomes" id="UP000317303">
    <property type="component" value="Unassembled WGS sequence"/>
</dbReference>
<comment type="caution">
    <text evidence="3">The sequence shown here is derived from an EMBL/GenBank/DDBJ whole genome shotgun (WGS) entry which is preliminary data.</text>
</comment>
<keyword evidence="4" id="KW-1185">Reference proteome</keyword>
<name>A0A660C4S3_9PSEU</name>
<accession>A0A660C4S3</accession>
<reference evidence="3 4" key="1">
    <citation type="submission" date="2019-07" db="EMBL/GenBank/DDBJ databases">
        <title>R&amp;d 2014.</title>
        <authorList>
            <person name="Klenk H.-P."/>
        </authorList>
    </citation>
    <scope>NUCLEOTIDE SEQUENCE [LARGE SCALE GENOMIC DNA]</scope>
    <source>
        <strain evidence="3 4">DSM 43194</strain>
    </source>
</reference>
<feature type="compositionally biased region" description="Low complexity" evidence="1">
    <location>
        <begin position="232"/>
        <end position="258"/>
    </location>
</feature>
<sequence length="269" mass="29567">MAKSTRRARRGVRGDVMEMWQAPKQSLPAQIVGIVMRWRVELLLVAVLVIGMVWLSSRLGTWGAWFTLAGVVLLGALVPWTRRFVVSRFWCVLDRHRIRTCLRNAKYRTMTLDGSYPFMVWARPSRTGERIWMWTRAGSSAEDLENVLEKLAPACFAREARLHTRRSLSTLVVVEIIRRDPLDKTAAVTSPLAKVTALLPGTKQPGEGTEPITGATVTPLPVTDKPATEGQASADKPAKATSKAKTTSNAAATTTPTAVVGGEDLSDYI</sequence>
<feature type="transmembrane region" description="Helical" evidence="2">
    <location>
        <begin position="38"/>
        <end position="56"/>
    </location>
</feature>
<organism evidence="3 4">
    <name type="scientific">Prauserella rugosa</name>
    <dbReference type="NCBI Taxonomy" id="43354"/>
    <lineage>
        <taxon>Bacteria</taxon>
        <taxon>Bacillati</taxon>
        <taxon>Actinomycetota</taxon>
        <taxon>Actinomycetes</taxon>
        <taxon>Pseudonocardiales</taxon>
        <taxon>Pseudonocardiaceae</taxon>
        <taxon>Prauserella</taxon>
    </lineage>
</organism>
<evidence type="ECO:0000256" key="1">
    <source>
        <dbReference type="SAM" id="MobiDB-lite"/>
    </source>
</evidence>
<evidence type="ECO:0000313" key="4">
    <source>
        <dbReference type="Proteomes" id="UP000317303"/>
    </source>
</evidence>
<feature type="transmembrane region" description="Helical" evidence="2">
    <location>
        <begin position="62"/>
        <end position="80"/>
    </location>
</feature>